<evidence type="ECO:0000313" key="2">
    <source>
        <dbReference type="EMBL" id="OGH01003.1"/>
    </source>
</evidence>
<accession>A0A1F6GS94</accession>
<keyword evidence="1" id="KW-0732">Signal</keyword>
<comment type="caution">
    <text evidence="2">The sequence shown here is derived from an EMBL/GenBank/DDBJ whole genome shotgun (WGS) entry which is preliminary data.</text>
</comment>
<protein>
    <submittedName>
        <fullName evidence="2">Uncharacterized protein</fullName>
    </submittedName>
</protein>
<sequence>MKMYLLALTAALFWGQAAFAVIMTEAPRNKVVAFKNQYKCTNGEWKQVIKQVTNQQGLNERQVGVRCVRDYKPGEKNTEAAQ</sequence>
<reference evidence="2 3" key="1">
    <citation type="journal article" date="2016" name="Nat. Commun.">
        <title>Thousands of microbial genomes shed light on interconnected biogeochemical processes in an aquifer system.</title>
        <authorList>
            <person name="Anantharaman K."/>
            <person name="Brown C.T."/>
            <person name="Hug L.A."/>
            <person name="Sharon I."/>
            <person name="Castelle C.J."/>
            <person name="Probst A.J."/>
            <person name="Thomas B.C."/>
            <person name="Singh A."/>
            <person name="Wilkins M.J."/>
            <person name="Karaoz U."/>
            <person name="Brodie E.L."/>
            <person name="Williams K.H."/>
            <person name="Hubbard S.S."/>
            <person name="Banfield J.F."/>
        </authorList>
    </citation>
    <scope>NUCLEOTIDE SEQUENCE [LARGE SCALE GENOMIC DNA]</scope>
</reference>
<evidence type="ECO:0000256" key="1">
    <source>
        <dbReference type="SAM" id="SignalP"/>
    </source>
</evidence>
<dbReference type="AlphaFoldDB" id="A0A1F6GS94"/>
<name>A0A1F6GS94_9PROT</name>
<evidence type="ECO:0000313" key="3">
    <source>
        <dbReference type="Proteomes" id="UP000177583"/>
    </source>
</evidence>
<feature type="signal peptide" evidence="1">
    <location>
        <begin position="1"/>
        <end position="20"/>
    </location>
</feature>
<proteinExistence type="predicted"/>
<feature type="chain" id="PRO_5009524806" evidence="1">
    <location>
        <begin position="21"/>
        <end position="82"/>
    </location>
</feature>
<dbReference type="EMBL" id="MFNF01000040">
    <property type="protein sequence ID" value="OGH01003.1"/>
    <property type="molecule type" value="Genomic_DNA"/>
</dbReference>
<organism evidence="2 3">
    <name type="scientific">Candidatus Lambdaproteobacteria bacterium RIFOXYD2_FULL_56_26</name>
    <dbReference type="NCBI Taxonomy" id="1817773"/>
    <lineage>
        <taxon>Bacteria</taxon>
        <taxon>Pseudomonadati</taxon>
        <taxon>Pseudomonadota</taxon>
        <taxon>Candidatus Lambdaproteobacteria</taxon>
    </lineage>
</organism>
<gene>
    <name evidence="2" type="ORF">A2557_00165</name>
</gene>
<dbReference type="Proteomes" id="UP000177583">
    <property type="component" value="Unassembled WGS sequence"/>
</dbReference>